<dbReference type="PANTHER" id="PTHR13390">
    <property type="entry name" value="LIPASE"/>
    <property type="match status" value="1"/>
</dbReference>
<evidence type="ECO:0000256" key="2">
    <source>
        <dbReference type="ARBA" id="ARBA00008300"/>
    </source>
</evidence>
<dbReference type="AlphaFoldDB" id="A0A0N5CTU3"/>
<reference evidence="9 10" key="2">
    <citation type="submission" date="2018-11" db="EMBL/GenBank/DDBJ databases">
        <authorList>
            <consortium name="Pathogen Informatics"/>
        </authorList>
    </citation>
    <scope>NUCLEOTIDE SEQUENCE [LARGE SCALE GENOMIC DNA]</scope>
</reference>
<protein>
    <recommendedName>
        <fullName evidence="3">Lipid droplet-associated hydrolase</fullName>
        <ecNumber evidence="7">3.1.1.13</ecNumber>
    </recommendedName>
    <alternativeName>
        <fullName evidence="6">Lipid droplet-associated serine hydrolase</fullName>
    </alternativeName>
</protein>
<evidence type="ECO:0000313" key="11">
    <source>
        <dbReference type="WBParaSite" id="TCLT_0000365501-mRNA-1"/>
    </source>
</evidence>
<evidence type="ECO:0000256" key="6">
    <source>
        <dbReference type="ARBA" id="ARBA00031924"/>
    </source>
</evidence>
<dbReference type="WBParaSite" id="TCLT_0000365501-mRNA-1">
    <property type="protein sequence ID" value="TCLT_0000365501-mRNA-1"/>
    <property type="gene ID" value="TCLT_0000365501"/>
</dbReference>
<dbReference type="EC" id="3.1.1.13" evidence="7"/>
<proteinExistence type="inferred from homology"/>
<dbReference type="GO" id="GO:0004771">
    <property type="term" value="F:sterol ester esterase activity"/>
    <property type="evidence" value="ECO:0007669"/>
    <property type="project" value="UniProtKB-EC"/>
</dbReference>
<evidence type="ECO:0000256" key="4">
    <source>
        <dbReference type="ARBA" id="ARBA00022677"/>
    </source>
</evidence>
<evidence type="ECO:0000256" key="5">
    <source>
        <dbReference type="ARBA" id="ARBA00022801"/>
    </source>
</evidence>
<gene>
    <name evidence="9" type="ORF">TCLT_LOCUS3644</name>
</gene>
<keyword evidence="4" id="KW-0551">Lipid droplet</keyword>
<keyword evidence="10" id="KW-1185">Reference proteome</keyword>
<dbReference type="Proteomes" id="UP000276776">
    <property type="component" value="Unassembled WGS sequence"/>
</dbReference>
<name>A0A0N5CTU3_THECL</name>
<evidence type="ECO:0000256" key="8">
    <source>
        <dbReference type="ARBA" id="ARBA00049527"/>
    </source>
</evidence>
<evidence type="ECO:0000256" key="7">
    <source>
        <dbReference type="ARBA" id="ARBA00039150"/>
    </source>
</evidence>
<evidence type="ECO:0000256" key="3">
    <source>
        <dbReference type="ARBA" id="ARBA00019242"/>
    </source>
</evidence>
<dbReference type="OrthoDB" id="448051at2759"/>
<dbReference type="Pfam" id="PF10230">
    <property type="entry name" value="LIDHydrolase"/>
    <property type="match status" value="1"/>
</dbReference>
<evidence type="ECO:0000313" key="9">
    <source>
        <dbReference type="EMBL" id="VDN00290.1"/>
    </source>
</evidence>
<sequence>MIRSSSISYVLNCLDDLYSRHCFKLYFTKLCEWDSVIKSLFFWLSSMPNFVKKYICAWCMKSDEKVPQCILESSAELVDINVIRNIVFMAKDELHTVATLDEALLHHSDRCRFLYGTGDLWCPLHYASEMQRRIGRGLVFIDDKCDHAFVVRHGEAVADKIAAWITEC</sequence>
<keyword evidence="5" id="KW-0378">Hydrolase</keyword>
<dbReference type="InterPro" id="IPR019363">
    <property type="entry name" value="LDAH"/>
</dbReference>
<organism evidence="11">
    <name type="scientific">Thelazia callipaeda</name>
    <name type="common">Oriental eyeworm</name>
    <name type="synonym">Parasitic nematode</name>
    <dbReference type="NCBI Taxonomy" id="103827"/>
    <lineage>
        <taxon>Eukaryota</taxon>
        <taxon>Metazoa</taxon>
        <taxon>Ecdysozoa</taxon>
        <taxon>Nematoda</taxon>
        <taxon>Chromadorea</taxon>
        <taxon>Rhabditida</taxon>
        <taxon>Spirurina</taxon>
        <taxon>Spiruromorpha</taxon>
        <taxon>Thelazioidea</taxon>
        <taxon>Thelaziidae</taxon>
        <taxon>Thelazia</taxon>
    </lineage>
</organism>
<dbReference type="Gene3D" id="3.40.50.1820">
    <property type="entry name" value="alpha/beta hydrolase"/>
    <property type="match status" value="1"/>
</dbReference>
<accession>A0A0N5CTU3</accession>
<dbReference type="OMA" id="KNICHAF"/>
<dbReference type="GO" id="GO:0005811">
    <property type="term" value="C:lipid droplet"/>
    <property type="evidence" value="ECO:0007669"/>
    <property type="project" value="UniProtKB-SubCell"/>
</dbReference>
<reference evidence="11" key="1">
    <citation type="submission" date="2017-02" db="UniProtKB">
        <authorList>
            <consortium name="WormBaseParasite"/>
        </authorList>
    </citation>
    <scope>IDENTIFICATION</scope>
</reference>
<dbReference type="InterPro" id="IPR029058">
    <property type="entry name" value="AB_hydrolase_fold"/>
</dbReference>
<evidence type="ECO:0000313" key="10">
    <source>
        <dbReference type="Proteomes" id="UP000276776"/>
    </source>
</evidence>
<dbReference type="STRING" id="103827.A0A0N5CTU3"/>
<dbReference type="SUPFAM" id="SSF53474">
    <property type="entry name" value="alpha/beta-Hydrolases"/>
    <property type="match status" value="1"/>
</dbReference>
<comment type="similarity">
    <text evidence="2">Belongs to the AB hydrolase superfamily. LDAH family.</text>
</comment>
<comment type="subcellular location">
    <subcellularLocation>
        <location evidence="1">Lipid droplet</location>
    </subcellularLocation>
</comment>
<dbReference type="GO" id="GO:0019915">
    <property type="term" value="P:lipid storage"/>
    <property type="evidence" value="ECO:0007669"/>
    <property type="project" value="InterPro"/>
</dbReference>
<dbReference type="PANTHER" id="PTHR13390:SF0">
    <property type="entry name" value="LIPID DROPLET-ASSOCIATED HYDROLASE"/>
    <property type="match status" value="1"/>
</dbReference>
<evidence type="ECO:0000256" key="1">
    <source>
        <dbReference type="ARBA" id="ARBA00004502"/>
    </source>
</evidence>
<comment type="catalytic activity">
    <reaction evidence="8">
        <text>a cholesterol ester + H2O = cholesterol + a fatty acid + H(+)</text>
        <dbReference type="Rhea" id="RHEA:36403"/>
        <dbReference type="ChEBI" id="CHEBI:15377"/>
        <dbReference type="ChEBI" id="CHEBI:15378"/>
        <dbReference type="ChEBI" id="CHEBI:16113"/>
        <dbReference type="ChEBI" id="CHEBI:17002"/>
        <dbReference type="ChEBI" id="CHEBI:28868"/>
        <dbReference type="EC" id="3.1.1.13"/>
    </reaction>
    <physiologicalReaction direction="left-to-right" evidence="8">
        <dbReference type="Rhea" id="RHEA:36404"/>
    </physiologicalReaction>
</comment>
<dbReference type="EMBL" id="UYYF01002099">
    <property type="protein sequence ID" value="VDN00290.1"/>
    <property type="molecule type" value="Genomic_DNA"/>
</dbReference>